<dbReference type="InterPro" id="IPR027417">
    <property type="entry name" value="P-loop_NTPase"/>
</dbReference>
<comment type="caution">
    <text evidence="1">The sequence shown here is derived from an EMBL/GenBank/DDBJ whole genome shotgun (WGS) entry which is preliminary data.</text>
</comment>
<name>A0ABV1E0J7_9FIRM</name>
<reference evidence="1 2" key="1">
    <citation type="submission" date="2024-03" db="EMBL/GenBank/DDBJ databases">
        <title>Human intestinal bacterial collection.</title>
        <authorList>
            <person name="Pauvert C."/>
            <person name="Hitch T.C.A."/>
            <person name="Clavel T."/>
        </authorList>
    </citation>
    <scope>NUCLEOTIDE SEQUENCE [LARGE SCALE GENOMIC DNA]</scope>
    <source>
        <strain evidence="1 2">CLA-JM-H44</strain>
    </source>
</reference>
<dbReference type="GO" id="GO:0016301">
    <property type="term" value="F:kinase activity"/>
    <property type="evidence" value="ECO:0007669"/>
    <property type="project" value="UniProtKB-KW"/>
</dbReference>
<dbReference type="PANTHER" id="PTHR37816">
    <property type="entry name" value="YALI0E33011P"/>
    <property type="match status" value="1"/>
</dbReference>
<keyword evidence="1" id="KW-0808">Transferase</keyword>
<gene>
    <name evidence="1" type="ORF">WMO26_04260</name>
</gene>
<dbReference type="SUPFAM" id="SSF52540">
    <property type="entry name" value="P-loop containing nucleoside triphosphate hydrolases"/>
    <property type="match status" value="1"/>
</dbReference>
<protein>
    <submittedName>
        <fullName evidence="1">Adenylate kinase</fullName>
    </submittedName>
</protein>
<keyword evidence="1" id="KW-0418">Kinase</keyword>
<dbReference type="PANTHER" id="PTHR37816:SF3">
    <property type="entry name" value="MODULATES DNA TOPOLOGY"/>
    <property type="match status" value="1"/>
</dbReference>
<organism evidence="1 2">
    <name type="scientific">Solibaculum intestinale</name>
    <dbReference type="NCBI Taxonomy" id="3133165"/>
    <lineage>
        <taxon>Bacteria</taxon>
        <taxon>Bacillati</taxon>
        <taxon>Bacillota</taxon>
        <taxon>Clostridia</taxon>
        <taxon>Eubacteriales</taxon>
        <taxon>Oscillospiraceae</taxon>
        <taxon>Solibaculum</taxon>
    </lineage>
</organism>
<proteinExistence type="predicted"/>
<keyword evidence="2" id="KW-1185">Reference proteome</keyword>
<dbReference type="RefSeq" id="WP_349218379.1">
    <property type="nucleotide sequence ID" value="NZ_JBBMFD010000004.1"/>
</dbReference>
<dbReference type="InterPro" id="IPR052922">
    <property type="entry name" value="Cytidylate_Kinase-2"/>
</dbReference>
<dbReference type="Gene3D" id="3.40.50.300">
    <property type="entry name" value="P-loop containing nucleotide triphosphate hydrolases"/>
    <property type="match status" value="1"/>
</dbReference>
<dbReference type="EMBL" id="JBBMFD010000004">
    <property type="protein sequence ID" value="MEQ2440036.1"/>
    <property type="molecule type" value="Genomic_DNA"/>
</dbReference>
<sequence length="170" mass="20424">MEKEEIMRKVLVIGSPGAGKSTFARKLSVVTKLPLYYLDLLWHKPDKTTVSREEFDRRLDEIIKTRRWIIDGNYRRTLETRFQECDTVFLMDYPLDVCLLGAQSRIGKQREDMPWVEAEFEEEFKQWILDFPKSQLPYLYELLEKYKKEKEIVIFRSREKAEDYLNSLQG</sequence>
<evidence type="ECO:0000313" key="2">
    <source>
        <dbReference type="Proteomes" id="UP001489509"/>
    </source>
</evidence>
<accession>A0ABV1E0J7</accession>
<evidence type="ECO:0000313" key="1">
    <source>
        <dbReference type="EMBL" id="MEQ2440036.1"/>
    </source>
</evidence>
<dbReference type="Proteomes" id="UP001489509">
    <property type="component" value="Unassembled WGS sequence"/>
</dbReference>